<reference evidence="3" key="2">
    <citation type="submission" date="2020-10" db="UniProtKB">
        <authorList>
            <consortium name="WormBaseParasite"/>
        </authorList>
    </citation>
    <scope>IDENTIFICATION</scope>
</reference>
<proteinExistence type="predicted"/>
<name>A0A7E4UPH1_PANRE</name>
<evidence type="ECO:0000256" key="1">
    <source>
        <dbReference type="SAM" id="MobiDB-lite"/>
    </source>
</evidence>
<evidence type="ECO:0000313" key="3">
    <source>
        <dbReference type="WBParaSite" id="Pan_g11163.t2"/>
    </source>
</evidence>
<accession>A0A7E4UPH1</accession>
<sequence length="232" mass="26209">MQLSINTEPGHKDGGGRPMATVTPGRSSMISREKGGDMSDQATQEEDDEDNKPLDRLRGRLDCRNRNLNVPRCSFVGSIGETEAVTCLDCPVCRLEETQKTDPRYGTYDVPVMWFWMVEDIEGLMGWDKVAQLSITYQTKNLIMFDVCFRSWGTAFARATETVNVDSRCGSQNCVSFRSLCIFDVCSDDDRMPQVEVKLVHVVNGFRSKEATSWGPKGWNRRIASVNFVKLR</sequence>
<evidence type="ECO:0000313" key="2">
    <source>
        <dbReference type="Proteomes" id="UP000492821"/>
    </source>
</evidence>
<dbReference type="WBParaSite" id="Pan_g11163.t2">
    <property type="protein sequence ID" value="Pan_g11163.t2"/>
    <property type="gene ID" value="Pan_g11163"/>
</dbReference>
<organism evidence="2 3">
    <name type="scientific">Panagrellus redivivus</name>
    <name type="common">Microworm</name>
    <dbReference type="NCBI Taxonomy" id="6233"/>
    <lineage>
        <taxon>Eukaryota</taxon>
        <taxon>Metazoa</taxon>
        <taxon>Ecdysozoa</taxon>
        <taxon>Nematoda</taxon>
        <taxon>Chromadorea</taxon>
        <taxon>Rhabditida</taxon>
        <taxon>Tylenchina</taxon>
        <taxon>Panagrolaimomorpha</taxon>
        <taxon>Panagrolaimoidea</taxon>
        <taxon>Panagrolaimidae</taxon>
        <taxon>Panagrellus</taxon>
    </lineage>
</organism>
<feature type="region of interest" description="Disordered" evidence="1">
    <location>
        <begin position="1"/>
        <end position="56"/>
    </location>
</feature>
<keyword evidence="2" id="KW-1185">Reference proteome</keyword>
<dbReference type="AlphaFoldDB" id="A0A7E4UPH1"/>
<dbReference type="Proteomes" id="UP000492821">
    <property type="component" value="Unassembled WGS sequence"/>
</dbReference>
<protein>
    <submittedName>
        <fullName evidence="3">VASt domain-containing protein</fullName>
    </submittedName>
</protein>
<reference evidence="2" key="1">
    <citation type="journal article" date="2013" name="Genetics">
        <title>The draft genome and transcriptome of Panagrellus redivivus are shaped by the harsh demands of a free-living lifestyle.</title>
        <authorList>
            <person name="Srinivasan J."/>
            <person name="Dillman A.R."/>
            <person name="Macchietto M.G."/>
            <person name="Heikkinen L."/>
            <person name="Lakso M."/>
            <person name="Fracchia K.M."/>
            <person name="Antoshechkin I."/>
            <person name="Mortazavi A."/>
            <person name="Wong G."/>
            <person name="Sternberg P.W."/>
        </authorList>
    </citation>
    <scope>NUCLEOTIDE SEQUENCE [LARGE SCALE GENOMIC DNA]</scope>
    <source>
        <strain evidence="2">MT8872</strain>
    </source>
</reference>